<dbReference type="EMBL" id="CAMXCT020001824">
    <property type="protein sequence ID" value="CAL1146750.1"/>
    <property type="molecule type" value="Genomic_DNA"/>
</dbReference>
<keyword evidence="3" id="KW-0176">Collagen</keyword>
<feature type="region of interest" description="Disordered" evidence="1">
    <location>
        <begin position="1349"/>
        <end position="1376"/>
    </location>
</feature>
<evidence type="ECO:0000313" key="3">
    <source>
        <dbReference type="EMBL" id="CAL4780687.1"/>
    </source>
</evidence>
<protein>
    <submittedName>
        <fullName evidence="3">Prostate collagen triple helix protein (C1QTNF9B antisense RNA 1) (C1QTNF9B antisense gene protein 1)</fullName>
    </submittedName>
</protein>
<proteinExistence type="predicted"/>
<evidence type="ECO:0000256" key="1">
    <source>
        <dbReference type="SAM" id="MobiDB-lite"/>
    </source>
</evidence>
<sequence length="1376" mass="151760">MQWSVLLDFRAEITQRVPSWRDFPDYELELVRNVCHFACRICDDTDLAALTLCYNLLTNLRFQNLDAVDPWEAMPESSLTFTGVFNRSDGFEIVPLYMRFNLFCEPEVPEVLAGHMAELFSAIGEMPVMLLAAGKINDGRRPESDVQGRLLDNNQRCRGFLKAGVLKFRKSRRPECDVQGRLLDNNQRCRGFLKAAVLTALGTFDDAAHQARCTFRTCSRCKFIGNRERWLKQCPWLDSKYDVDSKQWGVGCKVCSEALSRRPEMMKKFSHHRHHFAKYEVRDNNLVLDRFKKHQKSPAHRTAAQILDPASKAEFLDEGGFTPTTQEWMSVLTHTEPGRLVLSVPDVGSSKKCQMMRYCLAEAQQATQREFLANAVCVSLQQDARGNRFLVRFKACDENLEVRQGVLHLQKAVSTVDLPGAVGIRQATMRALKEFFTTAAPPSYGGLVTNDPKPHFHEDLLLKVIDKIEVLAADGAADEQLALREMAGMAGPNMVQLKDTMTQVFPKLKVVAKDRCHAAQRMLSRPWCADAFLKDIIVQLVEKPHSVARLIVNFSGIKELYNDFRSKTTEPVKISKAIKDLAFAPQRYSSEAKVLARLVLTWDSCLAILTSVPTMRGPRSPEGAACLETLRFLDNEKMLQLGMLADSALELHRVVKDLDSDNFDEAEFPAELDLYKQILNKLSVDGLCLTVPGMTKLMLGYLQQPRSVLVADVAKTLGGNAEDPVMRHQCLKRMAAYTVVAEAVMNGEFPSFELMGCFKVFSVSDEAKSKQRSQSGELQNCLQRLAQVINVCPATLQYEFQNFYPLAAKYGKQGLRTFEAWKKAIEVTAKRRASHSTDALLPVLARLGAWSCSSSSVERGFGIALASKQLGQGQDEHLPSEESVLIIQQDILQGSAAQDRDFRQVIFKAKTIWASSCARVRASGDTKRKTRWDKDEIRQYIGENQKQLKEIAFNEDKKRKVLVDEALLKTLRPDDMTPEVQNVVQREVAKMAKNQRERTNEQVLQQKRVTQKQVAWRDDVLVYGPNRNVAIHAARVFVADDPHQCNVYMKFFAGALGGLVANNMFVDTKGEKGICVAFKAAISIIRRVFVSPQFMAANVNFCQDLLEVLKLADCKWQLLRRDELDKEIQRLNPSRARQLIIFHAPAEHGFPQNVHCFSALDAAVGDPVICTVDQQPTGIAFAHQMATAMVRTVAFLAVMMVLVMAGSDDAPPRPLLGRVFGAVMCAAAPTRPPVVPAPGVVPMAGPAVPMGPAVPAGVLPAGPAVPVGPAVPLGPGMVPTGPALPVAHMAPTAPMMPGGAAPMTMTHGVWQGVPIGPPHHYPSHLFGAPGCGHAMTGGAGMPGHCPAAVPPDRSTGTTPAAGAPGADAVAKASSKA</sequence>
<reference evidence="2" key="1">
    <citation type="submission" date="2022-10" db="EMBL/GenBank/DDBJ databases">
        <authorList>
            <person name="Chen Y."/>
            <person name="Dougan E. K."/>
            <person name="Chan C."/>
            <person name="Rhodes N."/>
            <person name="Thang M."/>
        </authorList>
    </citation>
    <scope>NUCLEOTIDE SEQUENCE</scope>
</reference>
<reference evidence="3 4" key="2">
    <citation type="submission" date="2024-05" db="EMBL/GenBank/DDBJ databases">
        <authorList>
            <person name="Chen Y."/>
            <person name="Shah S."/>
            <person name="Dougan E. K."/>
            <person name="Thang M."/>
            <person name="Chan C."/>
        </authorList>
    </citation>
    <scope>NUCLEOTIDE SEQUENCE [LARGE SCALE GENOMIC DNA]</scope>
</reference>
<keyword evidence="4" id="KW-1185">Reference proteome</keyword>
<organism evidence="2">
    <name type="scientific">Cladocopium goreaui</name>
    <dbReference type="NCBI Taxonomy" id="2562237"/>
    <lineage>
        <taxon>Eukaryota</taxon>
        <taxon>Sar</taxon>
        <taxon>Alveolata</taxon>
        <taxon>Dinophyceae</taxon>
        <taxon>Suessiales</taxon>
        <taxon>Symbiodiniaceae</taxon>
        <taxon>Cladocopium</taxon>
    </lineage>
</organism>
<feature type="compositionally biased region" description="Low complexity" evidence="1">
    <location>
        <begin position="1354"/>
        <end position="1376"/>
    </location>
</feature>
<accession>A0A9P1CKQ8</accession>
<dbReference type="OrthoDB" id="416405at2759"/>
<evidence type="ECO:0000313" key="2">
    <source>
        <dbReference type="EMBL" id="CAI3993375.1"/>
    </source>
</evidence>
<name>A0A9P1CKQ8_9DINO</name>
<dbReference type="EMBL" id="CAMXCT030001824">
    <property type="protein sequence ID" value="CAL4780687.1"/>
    <property type="molecule type" value="Genomic_DNA"/>
</dbReference>
<gene>
    <name evidence="2" type="ORF">C1SCF055_LOCUS20134</name>
</gene>
<dbReference type="EMBL" id="CAMXCT010001824">
    <property type="protein sequence ID" value="CAI3993375.1"/>
    <property type="molecule type" value="Genomic_DNA"/>
</dbReference>
<comment type="caution">
    <text evidence="2">The sequence shown here is derived from an EMBL/GenBank/DDBJ whole genome shotgun (WGS) entry which is preliminary data.</text>
</comment>
<dbReference type="Proteomes" id="UP001152797">
    <property type="component" value="Unassembled WGS sequence"/>
</dbReference>
<evidence type="ECO:0000313" key="4">
    <source>
        <dbReference type="Proteomes" id="UP001152797"/>
    </source>
</evidence>